<dbReference type="Pfam" id="PF12833">
    <property type="entry name" value="HTH_18"/>
    <property type="match status" value="1"/>
</dbReference>
<keyword evidence="3" id="KW-0804">Transcription</keyword>
<organism evidence="5 6">
    <name type="scientific">Chitinophaga jiangningensis</name>
    <dbReference type="NCBI Taxonomy" id="1419482"/>
    <lineage>
        <taxon>Bacteria</taxon>
        <taxon>Pseudomonadati</taxon>
        <taxon>Bacteroidota</taxon>
        <taxon>Chitinophagia</taxon>
        <taxon>Chitinophagales</taxon>
        <taxon>Chitinophagaceae</taxon>
        <taxon>Chitinophaga</taxon>
    </lineage>
</organism>
<evidence type="ECO:0000259" key="4">
    <source>
        <dbReference type="PROSITE" id="PS01124"/>
    </source>
</evidence>
<dbReference type="SMART" id="SM00342">
    <property type="entry name" value="HTH_ARAC"/>
    <property type="match status" value="1"/>
</dbReference>
<accession>A0A1M7L543</accession>
<sequence length="285" mass="32773">MNSNRADMSFAITNIQAWEHGEAAGDMGHQADFRIIWVTAGHGVVTVDLQQFAYAPQQLFFVRAGQLITWKPGAEVHGFVLSFSAGFIHNSEPEFNETFYGFLQQLLNEVKMSISGAAETVEMQDILLKMEKEYRANNSWKTELLKRYLKIFLIYLSRLLESRMDLPQVNRNGEILQKFMALLEKHFLTEKMVTAYADMLAVTPNYLNMVIKRCTGYPASYHIRQRVVLEAKRRAAHSDSRMKEIAYFLGFCDTSHFSKFFKSATGMNFTDFKKELFYFNATAVA</sequence>
<dbReference type="STRING" id="1419482.SAMN05444266_110138"/>
<evidence type="ECO:0000256" key="3">
    <source>
        <dbReference type="ARBA" id="ARBA00023163"/>
    </source>
</evidence>
<protein>
    <submittedName>
        <fullName evidence="5">AraC-type DNA-binding protein</fullName>
    </submittedName>
</protein>
<dbReference type="GO" id="GO:0043565">
    <property type="term" value="F:sequence-specific DNA binding"/>
    <property type="evidence" value="ECO:0007669"/>
    <property type="project" value="InterPro"/>
</dbReference>
<dbReference type="OrthoDB" id="9793451at2"/>
<evidence type="ECO:0000256" key="1">
    <source>
        <dbReference type="ARBA" id="ARBA00023015"/>
    </source>
</evidence>
<evidence type="ECO:0000313" key="5">
    <source>
        <dbReference type="EMBL" id="SHM72999.1"/>
    </source>
</evidence>
<dbReference type="Gene3D" id="1.10.10.60">
    <property type="entry name" value="Homeodomain-like"/>
    <property type="match status" value="1"/>
</dbReference>
<dbReference type="SUPFAM" id="SSF51215">
    <property type="entry name" value="Regulatory protein AraC"/>
    <property type="match status" value="1"/>
</dbReference>
<keyword evidence="2 5" id="KW-0238">DNA-binding</keyword>
<dbReference type="Proteomes" id="UP000184420">
    <property type="component" value="Unassembled WGS sequence"/>
</dbReference>
<keyword evidence="1" id="KW-0805">Transcription regulation</keyword>
<dbReference type="InterPro" id="IPR018060">
    <property type="entry name" value="HTH_AraC"/>
</dbReference>
<evidence type="ECO:0000313" key="6">
    <source>
        <dbReference type="Proteomes" id="UP000184420"/>
    </source>
</evidence>
<evidence type="ECO:0000256" key="2">
    <source>
        <dbReference type="ARBA" id="ARBA00023125"/>
    </source>
</evidence>
<dbReference type="InterPro" id="IPR037923">
    <property type="entry name" value="HTH-like"/>
</dbReference>
<feature type="domain" description="HTH araC/xylS-type" evidence="4">
    <location>
        <begin position="177"/>
        <end position="275"/>
    </location>
</feature>
<proteinExistence type="predicted"/>
<dbReference type="AlphaFoldDB" id="A0A1M7L543"/>
<keyword evidence="6" id="KW-1185">Reference proteome</keyword>
<reference evidence="5 6" key="1">
    <citation type="submission" date="2016-11" db="EMBL/GenBank/DDBJ databases">
        <authorList>
            <person name="Jaros S."/>
            <person name="Januszkiewicz K."/>
            <person name="Wedrychowicz H."/>
        </authorList>
    </citation>
    <scope>NUCLEOTIDE SEQUENCE [LARGE SCALE GENOMIC DNA]</scope>
    <source>
        <strain evidence="5 6">DSM 27406</strain>
    </source>
</reference>
<dbReference type="GO" id="GO:0003700">
    <property type="term" value="F:DNA-binding transcription factor activity"/>
    <property type="evidence" value="ECO:0007669"/>
    <property type="project" value="InterPro"/>
</dbReference>
<name>A0A1M7L543_9BACT</name>
<dbReference type="InterPro" id="IPR009057">
    <property type="entry name" value="Homeodomain-like_sf"/>
</dbReference>
<dbReference type="EMBL" id="FRBL01000010">
    <property type="protein sequence ID" value="SHM72999.1"/>
    <property type="molecule type" value="Genomic_DNA"/>
</dbReference>
<dbReference type="PROSITE" id="PS01124">
    <property type="entry name" value="HTH_ARAC_FAMILY_2"/>
    <property type="match status" value="1"/>
</dbReference>
<dbReference type="SUPFAM" id="SSF46689">
    <property type="entry name" value="Homeodomain-like"/>
    <property type="match status" value="1"/>
</dbReference>
<dbReference type="PANTHER" id="PTHR43280:SF32">
    <property type="entry name" value="TRANSCRIPTIONAL REGULATORY PROTEIN"/>
    <property type="match status" value="1"/>
</dbReference>
<dbReference type="PANTHER" id="PTHR43280">
    <property type="entry name" value="ARAC-FAMILY TRANSCRIPTIONAL REGULATOR"/>
    <property type="match status" value="1"/>
</dbReference>
<dbReference type="RefSeq" id="WP_073086310.1">
    <property type="nucleotide sequence ID" value="NZ_FRBL01000010.1"/>
</dbReference>
<gene>
    <name evidence="5" type="ORF">SAMN05444266_110138</name>
</gene>